<evidence type="ECO:0000256" key="7">
    <source>
        <dbReference type="ARBA" id="ARBA00022741"/>
    </source>
</evidence>
<evidence type="ECO:0000256" key="2">
    <source>
        <dbReference type="ARBA" id="ARBA00004838"/>
    </source>
</evidence>
<dbReference type="InterPro" id="IPR015824">
    <property type="entry name" value="Phosphoglycerate_kinase_N"/>
</dbReference>
<evidence type="ECO:0000256" key="5">
    <source>
        <dbReference type="ARBA" id="ARBA00016471"/>
    </source>
</evidence>
<dbReference type="Pfam" id="PF00162">
    <property type="entry name" value="PGK"/>
    <property type="match status" value="1"/>
</dbReference>
<dbReference type="EC" id="2.7.2.3" evidence="4 10"/>
<comment type="pathway">
    <text evidence="2">Carbohydrate degradation; glycolysis; pyruvate from D-glyceraldehyde 3-phosphate: step 2/5.</text>
</comment>
<feature type="non-terminal residue" evidence="11">
    <location>
        <position position="160"/>
    </location>
</feature>
<dbReference type="SUPFAM" id="SSF53748">
    <property type="entry name" value="Phosphoglycerate kinase"/>
    <property type="match status" value="1"/>
</dbReference>
<dbReference type="GO" id="GO:0004618">
    <property type="term" value="F:phosphoglycerate kinase activity"/>
    <property type="evidence" value="ECO:0007669"/>
    <property type="project" value="UniProtKB-EC"/>
</dbReference>
<name>A0A662DBU7_UNCAE</name>
<comment type="similarity">
    <text evidence="3 10">Belongs to the phosphoglycerate kinase family.</text>
</comment>
<evidence type="ECO:0000256" key="4">
    <source>
        <dbReference type="ARBA" id="ARBA00013061"/>
    </source>
</evidence>
<dbReference type="Gene3D" id="3.40.50.1260">
    <property type="entry name" value="Phosphoglycerate kinase, N-terminal domain"/>
    <property type="match status" value="1"/>
</dbReference>
<accession>A0A662DBU7</accession>
<sequence>MAKLSVKDVDLKDKRVLMRVDFNVSLDKTTGEITDDTRIRAALPTIKYILDKGASLILMSHLGRPKGKVVPQLKMDKVATRLSELLGRKVKKLNACIGEEVKKEVDKLKPGEVILLENTRFYKEETENDPEFAKQLASLGDIFVNDAFGTAHRAHASTVG</sequence>
<dbReference type="GO" id="GO:0005829">
    <property type="term" value="C:cytosol"/>
    <property type="evidence" value="ECO:0007669"/>
    <property type="project" value="TreeGrafter"/>
</dbReference>
<evidence type="ECO:0000256" key="8">
    <source>
        <dbReference type="ARBA" id="ARBA00022777"/>
    </source>
</evidence>
<keyword evidence="8 10" id="KW-0418">Kinase</keyword>
<keyword evidence="6 10" id="KW-0808">Transferase</keyword>
<dbReference type="GO" id="GO:0005524">
    <property type="term" value="F:ATP binding"/>
    <property type="evidence" value="ECO:0007669"/>
    <property type="project" value="UniProtKB-KW"/>
</dbReference>
<dbReference type="PANTHER" id="PTHR11406:SF23">
    <property type="entry name" value="PHOSPHOGLYCERATE KINASE 1, CHLOROPLASTIC-RELATED"/>
    <property type="match status" value="1"/>
</dbReference>
<reference evidence="11 12" key="1">
    <citation type="submission" date="2018-06" db="EMBL/GenBank/DDBJ databases">
        <title>Extensive metabolic versatility and redundancy in microbially diverse, dynamic hydrothermal sediments.</title>
        <authorList>
            <person name="Dombrowski N."/>
            <person name="Teske A."/>
            <person name="Baker B.J."/>
        </authorList>
    </citation>
    <scope>NUCLEOTIDE SEQUENCE [LARGE SCALE GENOMIC DNA]</scope>
    <source>
        <strain evidence="11">B19_G9</strain>
    </source>
</reference>
<keyword evidence="9" id="KW-0067">ATP-binding</keyword>
<evidence type="ECO:0000256" key="9">
    <source>
        <dbReference type="ARBA" id="ARBA00022840"/>
    </source>
</evidence>
<proteinExistence type="inferred from homology"/>
<dbReference type="GO" id="GO:0006094">
    <property type="term" value="P:gluconeogenesis"/>
    <property type="evidence" value="ECO:0007669"/>
    <property type="project" value="TreeGrafter"/>
</dbReference>
<evidence type="ECO:0000313" key="11">
    <source>
        <dbReference type="EMBL" id="RLE11486.1"/>
    </source>
</evidence>
<dbReference type="AlphaFoldDB" id="A0A662DBU7"/>
<organism evidence="11 12">
    <name type="scientific">Aerophobetes bacterium</name>
    <dbReference type="NCBI Taxonomy" id="2030807"/>
    <lineage>
        <taxon>Bacteria</taxon>
        <taxon>Candidatus Aerophobota</taxon>
    </lineage>
</organism>
<protein>
    <recommendedName>
        <fullName evidence="5 10">Phosphoglycerate kinase</fullName>
        <ecNumber evidence="4 10">2.7.2.3</ecNumber>
    </recommendedName>
</protein>
<dbReference type="FunFam" id="3.40.50.1260:FF:000006">
    <property type="entry name" value="Phosphoglycerate kinase"/>
    <property type="match status" value="1"/>
</dbReference>
<dbReference type="InterPro" id="IPR036043">
    <property type="entry name" value="Phosphoglycerate_kinase_sf"/>
</dbReference>
<comment type="caution">
    <text evidence="11">The sequence shown here is derived from an EMBL/GenBank/DDBJ whole genome shotgun (WGS) entry which is preliminary data.</text>
</comment>
<gene>
    <name evidence="11" type="primary">pgk</name>
    <name evidence="11" type="ORF">DRI96_06100</name>
</gene>
<dbReference type="GO" id="GO:0006096">
    <property type="term" value="P:glycolytic process"/>
    <property type="evidence" value="ECO:0007669"/>
    <property type="project" value="InterPro"/>
</dbReference>
<dbReference type="GO" id="GO:0043531">
    <property type="term" value="F:ADP binding"/>
    <property type="evidence" value="ECO:0007669"/>
    <property type="project" value="TreeGrafter"/>
</dbReference>
<dbReference type="InterPro" id="IPR001576">
    <property type="entry name" value="Phosphoglycerate_kinase"/>
</dbReference>
<dbReference type="PRINTS" id="PR00477">
    <property type="entry name" value="PHGLYCKINASE"/>
</dbReference>
<keyword evidence="7" id="KW-0547">Nucleotide-binding</keyword>
<evidence type="ECO:0000256" key="3">
    <source>
        <dbReference type="ARBA" id="ARBA00008982"/>
    </source>
</evidence>
<comment type="catalytic activity">
    <reaction evidence="1 10">
        <text>(2R)-3-phosphoglycerate + ATP = (2R)-3-phospho-glyceroyl phosphate + ADP</text>
        <dbReference type="Rhea" id="RHEA:14801"/>
        <dbReference type="ChEBI" id="CHEBI:30616"/>
        <dbReference type="ChEBI" id="CHEBI:57604"/>
        <dbReference type="ChEBI" id="CHEBI:58272"/>
        <dbReference type="ChEBI" id="CHEBI:456216"/>
        <dbReference type="EC" id="2.7.2.3"/>
    </reaction>
</comment>
<evidence type="ECO:0000256" key="10">
    <source>
        <dbReference type="RuleBase" id="RU000532"/>
    </source>
</evidence>
<dbReference type="Proteomes" id="UP000267654">
    <property type="component" value="Unassembled WGS sequence"/>
</dbReference>
<evidence type="ECO:0000256" key="6">
    <source>
        <dbReference type="ARBA" id="ARBA00022679"/>
    </source>
</evidence>
<dbReference type="PANTHER" id="PTHR11406">
    <property type="entry name" value="PHOSPHOGLYCERATE KINASE"/>
    <property type="match status" value="1"/>
</dbReference>
<dbReference type="EMBL" id="QMQB01000240">
    <property type="protein sequence ID" value="RLE11486.1"/>
    <property type="molecule type" value="Genomic_DNA"/>
</dbReference>
<evidence type="ECO:0000256" key="1">
    <source>
        <dbReference type="ARBA" id="ARBA00000642"/>
    </source>
</evidence>
<evidence type="ECO:0000313" key="12">
    <source>
        <dbReference type="Proteomes" id="UP000267654"/>
    </source>
</evidence>